<proteinExistence type="predicted"/>
<dbReference type="PANTHER" id="PTHR43328:SF1">
    <property type="entry name" value="N-ACETYLTRANSFERASE DOMAIN-CONTAINING PROTEIN"/>
    <property type="match status" value="1"/>
</dbReference>
<name>A0ABP1CEQ8_9APHY</name>
<evidence type="ECO:0000313" key="2">
    <source>
        <dbReference type="EMBL" id="CAL1694023.1"/>
    </source>
</evidence>
<dbReference type="EMBL" id="OZ037944">
    <property type="protein sequence ID" value="CAL1694023.1"/>
    <property type="molecule type" value="Genomic_DNA"/>
</dbReference>
<dbReference type="Pfam" id="PF13302">
    <property type="entry name" value="Acetyltransf_3"/>
    <property type="match status" value="1"/>
</dbReference>
<keyword evidence="3" id="KW-1185">Reference proteome</keyword>
<gene>
    <name evidence="2" type="ORF">GFSPODELE1_LOCUS110</name>
</gene>
<accession>A0ABP1CEQ8</accession>
<protein>
    <recommendedName>
        <fullName evidence="1">N-acetyltransferase domain-containing protein</fullName>
    </recommendedName>
</protein>
<dbReference type="InterPro" id="IPR000182">
    <property type="entry name" value="GNAT_dom"/>
</dbReference>
<dbReference type="InterPro" id="IPR016181">
    <property type="entry name" value="Acyl_CoA_acyltransferase"/>
</dbReference>
<feature type="domain" description="N-acetyltransferase" evidence="1">
    <location>
        <begin position="29"/>
        <end position="216"/>
    </location>
</feature>
<dbReference type="Gene3D" id="3.40.630.30">
    <property type="match status" value="1"/>
</dbReference>
<dbReference type="SUPFAM" id="SSF55729">
    <property type="entry name" value="Acyl-CoA N-acyltransferases (Nat)"/>
    <property type="match status" value="1"/>
</dbReference>
<reference evidence="3" key="1">
    <citation type="submission" date="2024-04" db="EMBL/GenBank/DDBJ databases">
        <authorList>
            <person name="Shaw F."/>
            <person name="Minotto A."/>
        </authorList>
    </citation>
    <scope>NUCLEOTIDE SEQUENCE [LARGE SCALE GENOMIC DNA]</scope>
</reference>
<sequence>MAHPQLYPLRVNPKTREPYLQLPSPHENIIITPPRLSDVPEIVKNLNDFSVYKWLSGPPYPYLDSHADEWLASLRSDCDMLLEELELAAKKDPEASPIIVGGCPVRTLREVRADGTEVFLGDIGVDRCGYPDLEASFEKERLIEKNSQRLAGDPEIAWCIGYYLAASHHGRGIMTAALRTLISEWMIPRMGAHLIRAEAFKGNAGSRKVFEKNGFTLEKIVDFTRTTQNGQTQQGMYVLLWRS</sequence>
<dbReference type="PANTHER" id="PTHR43328">
    <property type="entry name" value="ACETYLTRANSFERASE-RELATED"/>
    <property type="match status" value="1"/>
</dbReference>
<organism evidence="2 3">
    <name type="scientific">Somion occarium</name>
    <dbReference type="NCBI Taxonomy" id="3059160"/>
    <lineage>
        <taxon>Eukaryota</taxon>
        <taxon>Fungi</taxon>
        <taxon>Dikarya</taxon>
        <taxon>Basidiomycota</taxon>
        <taxon>Agaricomycotina</taxon>
        <taxon>Agaricomycetes</taxon>
        <taxon>Polyporales</taxon>
        <taxon>Cerrenaceae</taxon>
        <taxon>Somion</taxon>
    </lineage>
</organism>
<evidence type="ECO:0000259" key="1">
    <source>
        <dbReference type="Pfam" id="PF13302"/>
    </source>
</evidence>
<dbReference type="Proteomes" id="UP001497453">
    <property type="component" value="Chromosome 1"/>
</dbReference>
<evidence type="ECO:0000313" key="3">
    <source>
        <dbReference type="Proteomes" id="UP001497453"/>
    </source>
</evidence>